<evidence type="ECO:0000313" key="2">
    <source>
        <dbReference type="Proteomes" id="UP000789920"/>
    </source>
</evidence>
<keyword evidence="2" id="KW-1185">Reference proteome</keyword>
<accession>A0ACA9SJ02</accession>
<feature type="non-terminal residue" evidence="1">
    <location>
        <position position="1"/>
    </location>
</feature>
<dbReference type="EMBL" id="CAJVQC010120098">
    <property type="protein sequence ID" value="CAG8838287.1"/>
    <property type="molecule type" value="Genomic_DNA"/>
</dbReference>
<protein>
    <submittedName>
        <fullName evidence="1">25327_t:CDS:1</fullName>
    </submittedName>
</protein>
<feature type="non-terminal residue" evidence="1">
    <location>
        <position position="204"/>
    </location>
</feature>
<sequence>TVGLDWNDPIPLDERYRNDDRYGEIVGAFDDFKEIAQYIVEGLDQMIKKKDYVQAIRYFYKAIQLENSWMRKMSTSIFMINVDKLRRTDIIILYVKICLKILNDDALEHAKKDGLFKQAIEEARFVLNTYIVFDKTCGGDGLFNEFLQQWVHVQANADKMHENIISELVNEYFSVIDINHEDEPNIPFDDVEDIPLDIDDTLSE</sequence>
<comment type="caution">
    <text evidence="1">The sequence shown here is derived from an EMBL/GenBank/DDBJ whole genome shotgun (WGS) entry which is preliminary data.</text>
</comment>
<name>A0ACA9SJ02_9GLOM</name>
<proteinExistence type="predicted"/>
<gene>
    <name evidence="1" type="ORF">RPERSI_LOCUS30616</name>
</gene>
<reference evidence="1" key="1">
    <citation type="submission" date="2021-06" db="EMBL/GenBank/DDBJ databases">
        <authorList>
            <person name="Kallberg Y."/>
            <person name="Tangrot J."/>
            <person name="Rosling A."/>
        </authorList>
    </citation>
    <scope>NUCLEOTIDE SEQUENCE</scope>
    <source>
        <strain evidence="1">MA461A</strain>
    </source>
</reference>
<organism evidence="1 2">
    <name type="scientific">Racocetra persica</name>
    <dbReference type="NCBI Taxonomy" id="160502"/>
    <lineage>
        <taxon>Eukaryota</taxon>
        <taxon>Fungi</taxon>
        <taxon>Fungi incertae sedis</taxon>
        <taxon>Mucoromycota</taxon>
        <taxon>Glomeromycotina</taxon>
        <taxon>Glomeromycetes</taxon>
        <taxon>Diversisporales</taxon>
        <taxon>Gigasporaceae</taxon>
        <taxon>Racocetra</taxon>
    </lineage>
</organism>
<evidence type="ECO:0000313" key="1">
    <source>
        <dbReference type="EMBL" id="CAG8838287.1"/>
    </source>
</evidence>
<dbReference type="Proteomes" id="UP000789920">
    <property type="component" value="Unassembled WGS sequence"/>
</dbReference>